<evidence type="ECO:0000313" key="19">
    <source>
        <dbReference type="Proteomes" id="UP000265562"/>
    </source>
</evidence>
<evidence type="ECO:0000256" key="13">
    <source>
        <dbReference type="ARBA" id="ARBA00023209"/>
    </source>
</evidence>
<name>A0A385PZB0_9FIRM</name>
<evidence type="ECO:0000256" key="8">
    <source>
        <dbReference type="ARBA" id="ARBA00022679"/>
    </source>
</evidence>
<evidence type="ECO:0000256" key="7">
    <source>
        <dbReference type="ARBA" id="ARBA00022516"/>
    </source>
</evidence>
<evidence type="ECO:0000256" key="11">
    <source>
        <dbReference type="ARBA" id="ARBA00023098"/>
    </source>
</evidence>
<dbReference type="InterPro" id="IPR004570">
    <property type="entry name" value="Phosphatidylglycerol_P_synth"/>
</dbReference>
<organism evidence="18 19">
    <name type="scientific">Lachnoanaerobaculum umeaense</name>
    <dbReference type="NCBI Taxonomy" id="617123"/>
    <lineage>
        <taxon>Bacteria</taxon>
        <taxon>Bacillati</taxon>
        <taxon>Bacillota</taxon>
        <taxon>Clostridia</taxon>
        <taxon>Lachnospirales</taxon>
        <taxon>Lachnospiraceae</taxon>
        <taxon>Lachnoanaerobaculum</taxon>
    </lineage>
</organism>
<evidence type="ECO:0000256" key="1">
    <source>
        <dbReference type="ARBA" id="ARBA00003973"/>
    </source>
</evidence>
<comment type="function">
    <text evidence="1">This protein catalyzes the committed step to the synthesis of the acidic phospholipids.</text>
</comment>
<dbReference type="PROSITE" id="PS00379">
    <property type="entry name" value="CDP_ALCOHOL_P_TRANSF"/>
    <property type="match status" value="1"/>
</dbReference>
<keyword evidence="9" id="KW-0812">Transmembrane</keyword>
<evidence type="ECO:0000256" key="15">
    <source>
        <dbReference type="ARBA" id="ARBA00048586"/>
    </source>
</evidence>
<dbReference type="EMBL" id="CP032364">
    <property type="protein sequence ID" value="AYA99460.1"/>
    <property type="molecule type" value="Genomic_DNA"/>
</dbReference>
<evidence type="ECO:0000256" key="14">
    <source>
        <dbReference type="ARBA" id="ARBA00023264"/>
    </source>
</evidence>
<gene>
    <name evidence="18" type="primary">pgsA</name>
    <name evidence="18" type="ORF">D4A81_05645</name>
</gene>
<keyword evidence="19" id="KW-1185">Reference proteome</keyword>
<dbReference type="Gene3D" id="1.20.120.1760">
    <property type="match status" value="1"/>
</dbReference>
<keyword evidence="10" id="KW-1133">Transmembrane helix</keyword>
<dbReference type="Proteomes" id="UP000265562">
    <property type="component" value="Chromosome"/>
</dbReference>
<dbReference type="OrthoDB" id="9796672at2"/>
<evidence type="ECO:0000256" key="2">
    <source>
        <dbReference type="ARBA" id="ARBA00004141"/>
    </source>
</evidence>
<evidence type="ECO:0000256" key="9">
    <source>
        <dbReference type="ARBA" id="ARBA00022692"/>
    </source>
</evidence>
<keyword evidence="11" id="KW-0443">Lipid metabolism</keyword>
<proteinExistence type="inferred from homology"/>
<comment type="pathway">
    <text evidence="3">Phospholipid metabolism; phosphatidylglycerol biosynthesis; phosphatidylglycerol from CDP-diacylglycerol: step 1/2.</text>
</comment>
<evidence type="ECO:0000256" key="6">
    <source>
        <dbReference type="ARBA" id="ARBA00014944"/>
    </source>
</evidence>
<evidence type="ECO:0000256" key="10">
    <source>
        <dbReference type="ARBA" id="ARBA00022989"/>
    </source>
</evidence>
<reference evidence="18 19" key="1">
    <citation type="submission" date="2018-09" db="EMBL/GenBank/DDBJ databases">
        <title>Genome sequencing of Lachnoanaerobaculum umeaense DSM 23576.</title>
        <authorList>
            <person name="Kook J.-K."/>
            <person name="Park S.-N."/>
            <person name="Lim Y.K."/>
        </authorList>
    </citation>
    <scope>NUCLEOTIDE SEQUENCE [LARGE SCALE GENOMIC DNA]</scope>
    <source>
        <strain evidence="19">DSM 23576 \ CCUG 58757</strain>
    </source>
</reference>
<protein>
    <recommendedName>
        <fullName evidence="6 16">CDP-diacylglycerol--glycerol-3-phosphate 3-phosphatidyltransferase</fullName>
        <ecNumber evidence="5 16">2.7.8.5</ecNumber>
    </recommendedName>
</protein>
<evidence type="ECO:0000256" key="4">
    <source>
        <dbReference type="ARBA" id="ARBA00010441"/>
    </source>
</evidence>
<evidence type="ECO:0000256" key="3">
    <source>
        <dbReference type="ARBA" id="ARBA00005042"/>
    </source>
</evidence>
<dbReference type="NCBIfam" id="TIGR00560">
    <property type="entry name" value="pgsA"/>
    <property type="match status" value="1"/>
</dbReference>
<dbReference type="PANTHER" id="PTHR14269">
    <property type="entry name" value="CDP-DIACYLGLYCEROL--GLYCEROL-3-PHOSPHATE 3-PHOSPHATIDYLTRANSFERASE-RELATED"/>
    <property type="match status" value="1"/>
</dbReference>
<dbReference type="InterPro" id="IPR043130">
    <property type="entry name" value="CDP-OH_PTrfase_TM_dom"/>
</dbReference>
<evidence type="ECO:0000256" key="17">
    <source>
        <dbReference type="RuleBase" id="RU003750"/>
    </source>
</evidence>
<dbReference type="RefSeq" id="WP_111524144.1">
    <property type="nucleotide sequence ID" value="NZ_CP032364.1"/>
</dbReference>
<evidence type="ECO:0000256" key="5">
    <source>
        <dbReference type="ARBA" id="ARBA00013170"/>
    </source>
</evidence>
<comment type="catalytic activity">
    <reaction evidence="15">
        <text>a CDP-1,2-diacyl-sn-glycerol + sn-glycerol 3-phosphate = a 1,2-diacyl-sn-glycero-3-phospho-(1'-sn-glycero-3'-phosphate) + CMP + H(+)</text>
        <dbReference type="Rhea" id="RHEA:12593"/>
        <dbReference type="ChEBI" id="CHEBI:15378"/>
        <dbReference type="ChEBI" id="CHEBI:57597"/>
        <dbReference type="ChEBI" id="CHEBI:58332"/>
        <dbReference type="ChEBI" id="CHEBI:60110"/>
        <dbReference type="ChEBI" id="CHEBI:60377"/>
        <dbReference type="EC" id="2.7.8.5"/>
    </reaction>
</comment>
<comment type="similarity">
    <text evidence="4 17">Belongs to the CDP-alcohol phosphatidyltransferase class-I family.</text>
</comment>
<dbReference type="GO" id="GO:0006655">
    <property type="term" value="P:phosphatidylglycerol biosynthetic process"/>
    <property type="evidence" value="ECO:0007669"/>
    <property type="project" value="UniProtKB-UniPathway"/>
</dbReference>
<dbReference type="AlphaFoldDB" id="A0A385PZB0"/>
<accession>A0A385PZB0</accession>
<dbReference type="UniPathway" id="UPA00084">
    <property type="reaction ID" value="UER00503"/>
</dbReference>
<dbReference type="EC" id="2.7.8.5" evidence="5 16"/>
<dbReference type="PANTHER" id="PTHR14269:SF62">
    <property type="entry name" value="CDP-DIACYLGLYCEROL--GLYCEROL-3-PHOSPHATE 3-PHOSPHATIDYLTRANSFERASE 1, CHLOROPLASTIC"/>
    <property type="match status" value="1"/>
</dbReference>
<dbReference type="Pfam" id="PF01066">
    <property type="entry name" value="CDP-OH_P_transf"/>
    <property type="match status" value="1"/>
</dbReference>
<evidence type="ECO:0000313" key="18">
    <source>
        <dbReference type="EMBL" id="AYA99460.1"/>
    </source>
</evidence>
<keyword evidence="12" id="KW-0472">Membrane</keyword>
<keyword evidence="14" id="KW-1208">Phospholipid metabolism</keyword>
<dbReference type="KEGG" id="lua:D4A81_05645"/>
<keyword evidence="13" id="KW-0594">Phospholipid biosynthesis</keyword>
<evidence type="ECO:0000256" key="12">
    <source>
        <dbReference type="ARBA" id="ARBA00023136"/>
    </source>
</evidence>
<dbReference type="InterPro" id="IPR050324">
    <property type="entry name" value="CDP-alcohol_PTase-I"/>
</dbReference>
<keyword evidence="7" id="KW-0444">Lipid biosynthesis</keyword>
<comment type="subcellular location">
    <subcellularLocation>
        <location evidence="2">Membrane</location>
        <topology evidence="2">Multi-pass membrane protein</topology>
    </subcellularLocation>
</comment>
<sequence>MNLPNKLTVLRVLLIPFFVASLLYKGGEDYKFRIIALVIFAIAALTDTLDGMIARKYNLITDFGKFMDPLADKVLVCSGLICFVELRQLSSIVVLVVIAREFIISGIRLVASDNGVVIAAAMSGKLKTVVQMITVILLIVNLPQLSMVTNIFIAIMLLLTLFSLGEYIIKNKNVIMSSK</sequence>
<keyword evidence="8 17" id="KW-0808">Transferase</keyword>
<dbReference type="InterPro" id="IPR000462">
    <property type="entry name" value="CDP-OH_P_trans"/>
</dbReference>
<dbReference type="GO" id="GO:0016020">
    <property type="term" value="C:membrane"/>
    <property type="evidence" value="ECO:0007669"/>
    <property type="project" value="UniProtKB-SubCell"/>
</dbReference>
<dbReference type="InterPro" id="IPR048254">
    <property type="entry name" value="CDP_ALCOHOL_P_TRANSF_CS"/>
</dbReference>
<dbReference type="PIRSF" id="PIRSF000847">
    <property type="entry name" value="Phos_ph_gly_syn"/>
    <property type="match status" value="1"/>
</dbReference>
<dbReference type="GO" id="GO:0008444">
    <property type="term" value="F:CDP-diacylglycerol-glycerol-3-phosphate 3-phosphatidyltransferase activity"/>
    <property type="evidence" value="ECO:0007669"/>
    <property type="project" value="UniProtKB-UniRule"/>
</dbReference>
<evidence type="ECO:0000256" key="16">
    <source>
        <dbReference type="NCBIfam" id="TIGR00560"/>
    </source>
</evidence>